<dbReference type="PANTHER" id="PTHR43397">
    <property type="entry name" value="ERGOTHIONEINE BIOSYNTHESIS PROTEIN 1"/>
    <property type="match status" value="1"/>
</dbReference>
<gene>
    <name evidence="4" type="ORF">ZMTM_00100</name>
</gene>
<keyword evidence="2" id="KW-0808">Transferase</keyword>
<evidence type="ECO:0000256" key="2">
    <source>
        <dbReference type="ARBA" id="ARBA00022679"/>
    </source>
</evidence>
<keyword evidence="1" id="KW-0489">Methyltransferase</keyword>
<dbReference type="PANTHER" id="PTHR43397:SF1">
    <property type="entry name" value="ERGOTHIONEINE BIOSYNTHESIS PROTEIN 1"/>
    <property type="match status" value="1"/>
</dbReference>
<evidence type="ECO:0000313" key="4">
    <source>
        <dbReference type="EMBL" id="BCM23751.1"/>
    </source>
</evidence>
<dbReference type="InterPro" id="IPR029063">
    <property type="entry name" value="SAM-dependent_MTases_sf"/>
</dbReference>
<dbReference type="PIRSF" id="PIRSF018005">
    <property type="entry name" value="UCP018005"/>
    <property type="match status" value="1"/>
</dbReference>
<keyword evidence="5" id="KW-1185">Reference proteome</keyword>
<dbReference type="GO" id="GO:0008168">
    <property type="term" value="F:methyltransferase activity"/>
    <property type="evidence" value="ECO:0007669"/>
    <property type="project" value="UniProtKB-KW"/>
</dbReference>
<sequence>MNKMTEIPQITNQAFLQDVLDGLSQKQKTLPCKWFYDETGSQLFEAITKTREYYPTRVETRLLQQAALELTSLIPELQVLIEPGSGASVKTRALLQTQAQLKHYIPIDISAEFLQAVAAQLQADFPQINTVPVVGDFSMDMPTIDWHGIAKTGDCVVFFPGSTIGNFSPEEASKLLSDFHQLAGEHAISKKKWLLIGVDSTQNTAQLVNAYNDAAGITAAFNKNLLVRANQELQANFELDQFKHEARFNPVESRIEMHLVSLQKQVVEIAGSSFVFESGESILTENCYKYAQPRFLEMAQKSGWQSVKTWQDQQESEFCLFLFRASAP</sequence>
<accession>A0A8D5G5K8</accession>
<evidence type="ECO:0000256" key="1">
    <source>
        <dbReference type="ARBA" id="ARBA00022603"/>
    </source>
</evidence>
<dbReference type="InterPro" id="IPR017804">
    <property type="entry name" value="MeTrfase_EgtD-like"/>
</dbReference>
<name>A0A8D5G5K8_9PROT</name>
<reference evidence="4" key="1">
    <citation type="journal article" date="2021" name="Arch. Microbiol.">
        <title>Methyloradius palustris gen. nov., sp. nov., a methanol-oxidizing bacterium isolated from snow.</title>
        <authorList>
            <person name="Miyadera T."/>
            <person name="Kojima H."/>
            <person name="Fukui M."/>
        </authorList>
    </citation>
    <scope>NUCLEOTIDE SEQUENCE</scope>
    <source>
        <strain evidence="4">Zm11</strain>
    </source>
</reference>
<evidence type="ECO:0000259" key="3">
    <source>
        <dbReference type="Pfam" id="PF10017"/>
    </source>
</evidence>
<dbReference type="InterPro" id="IPR019257">
    <property type="entry name" value="MeTrfase_dom"/>
</dbReference>
<feature type="domain" description="Histidine-specific methyltransferase SAM-dependent" evidence="3">
    <location>
        <begin position="16"/>
        <end position="324"/>
    </location>
</feature>
<dbReference type="KEGG" id="mpau:ZMTM_00100"/>
<dbReference type="Proteomes" id="UP000826722">
    <property type="component" value="Chromosome"/>
</dbReference>
<dbReference type="InterPro" id="IPR051128">
    <property type="entry name" value="EgtD_Methyltrsf_superfamily"/>
</dbReference>
<dbReference type="InterPro" id="IPR035094">
    <property type="entry name" value="EgtD"/>
</dbReference>
<organism evidence="4 5">
    <name type="scientific">Methyloradius palustris</name>
    <dbReference type="NCBI Taxonomy" id="2778876"/>
    <lineage>
        <taxon>Bacteria</taxon>
        <taxon>Pseudomonadati</taxon>
        <taxon>Pseudomonadota</taxon>
        <taxon>Betaproteobacteria</taxon>
        <taxon>Nitrosomonadales</taxon>
        <taxon>Methylophilaceae</taxon>
        <taxon>Methyloradius</taxon>
    </lineage>
</organism>
<dbReference type="EMBL" id="AP024110">
    <property type="protein sequence ID" value="BCM23751.1"/>
    <property type="molecule type" value="Genomic_DNA"/>
</dbReference>
<dbReference type="Gene3D" id="3.40.50.150">
    <property type="entry name" value="Vaccinia Virus protein VP39"/>
    <property type="match status" value="1"/>
</dbReference>
<dbReference type="NCBIfam" id="TIGR03438">
    <property type="entry name" value="egtD_ergothio"/>
    <property type="match status" value="1"/>
</dbReference>
<dbReference type="AlphaFoldDB" id="A0A8D5G5K8"/>
<protein>
    <submittedName>
        <fullName evidence="4">Dimethylhistidine N-methyltransferase</fullName>
    </submittedName>
</protein>
<dbReference type="Pfam" id="PF10017">
    <property type="entry name" value="Methyltransf_33"/>
    <property type="match status" value="1"/>
</dbReference>
<dbReference type="RefSeq" id="WP_221764335.1">
    <property type="nucleotide sequence ID" value="NZ_AP024110.1"/>
</dbReference>
<evidence type="ECO:0000313" key="5">
    <source>
        <dbReference type="Proteomes" id="UP000826722"/>
    </source>
</evidence>
<dbReference type="GO" id="GO:0032259">
    <property type="term" value="P:methylation"/>
    <property type="evidence" value="ECO:0007669"/>
    <property type="project" value="UniProtKB-KW"/>
</dbReference>
<proteinExistence type="predicted"/>